<protein>
    <submittedName>
        <fullName evidence="3">Conserved repeat domain protein</fullName>
    </submittedName>
</protein>
<dbReference type="Proteomes" id="UP000002008">
    <property type="component" value="Chromosome"/>
</dbReference>
<keyword evidence="2" id="KW-0812">Transmembrane</keyword>
<evidence type="ECO:0000313" key="3">
    <source>
        <dbReference type="EMBL" id="ABY33680.1"/>
    </source>
</evidence>
<sequence>MPPKPSPATRLPPGRGRAPAPWTIWEIMAITVSVLMIVVPLTLEGLNWIRPPVAPAQELMAATETPVSLEQRPPTFTPLATATPGSPVPTNTLTPTNIPTGVTVTPTGETVTPTGVTVTPTNTSLPTLTPSPTPGTTRVNKFASLSTVNIGQSFSYSLAVTTQSDSPITLTLRDVLDANLELIEASAFGGTCFPGQTVLCTLTVSRFNPASVTLQVRVRASATEGSIIPNQAVLEQGSLQVGVSNVVNVTVAGGTVPTSSPTETPTVTATSTATNTPTATSVTPTPVSTTSTPTATNTPVVQPTSPPRPTSPPPPPRPTEPLPAPTSPPTPTAPPPPVVLPTEPPPPAPVATVAPRPTATPRPRPPAPPTNTPTPAASPTPTEPPAPAAFAESDLLLRLASDWGSAYAGQDIVFTIVLGNTHPAQTVSAVSLRSVMPSNLQVLGANASRGADPTINGQTVTYLAPDLAPGERVEVTIATRIRSDVAAGTLLVVQAQANQRDLSRPVFSNISTVLVVGGQQVATATATATRAPATLTATVVSPTAGTTATSAPATATATATPDIVLGGGAPPAVTTTPTTTPPAAGGASGGQAPLPNTSAGIPFLGVLLLGATLLTRTIRLHRARERL</sequence>
<dbReference type="EMBL" id="CP000909">
    <property type="protein sequence ID" value="ABY33680.1"/>
    <property type="molecule type" value="Genomic_DNA"/>
</dbReference>
<keyword evidence="4" id="KW-1185">Reference proteome</keyword>
<dbReference type="AlphaFoldDB" id="A9WDS4"/>
<organism evidence="3 4">
    <name type="scientific">Chloroflexus aurantiacus (strain ATCC 29366 / DSM 635 / J-10-fl)</name>
    <dbReference type="NCBI Taxonomy" id="324602"/>
    <lineage>
        <taxon>Bacteria</taxon>
        <taxon>Bacillati</taxon>
        <taxon>Chloroflexota</taxon>
        <taxon>Chloroflexia</taxon>
        <taxon>Chloroflexales</taxon>
        <taxon>Chloroflexineae</taxon>
        <taxon>Chloroflexaceae</taxon>
        <taxon>Chloroflexus</taxon>
    </lineage>
</organism>
<evidence type="ECO:0000256" key="2">
    <source>
        <dbReference type="SAM" id="Phobius"/>
    </source>
</evidence>
<dbReference type="RefSeq" id="WP_012256336.1">
    <property type="nucleotide sequence ID" value="NC_010175.1"/>
</dbReference>
<feature type="region of interest" description="Disordered" evidence="1">
    <location>
        <begin position="253"/>
        <end position="388"/>
    </location>
</feature>
<name>A9WDS4_CHLAA</name>
<dbReference type="STRING" id="324602.Caur_0430"/>
<dbReference type="PATRIC" id="fig|324602.8.peg.489"/>
<feature type="compositionally biased region" description="Pro residues" evidence="1">
    <location>
        <begin position="358"/>
        <end position="387"/>
    </location>
</feature>
<evidence type="ECO:0000256" key="1">
    <source>
        <dbReference type="SAM" id="MobiDB-lite"/>
    </source>
</evidence>
<dbReference type="EnsemblBacteria" id="ABY33680">
    <property type="protein sequence ID" value="ABY33680"/>
    <property type="gene ID" value="Caur_0430"/>
</dbReference>
<feature type="region of interest" description="Disordered" evidence="1">
    <location>
        <begin position="79"/>
        <end position="115"/>
    </location>
</feature>
<feature type="compositionally biased region" description="Low complexity" evidence="1">
    <location>
        <begin position="570"/>
        <end position="593"/>
    </location>
</feature>
<evidence type="ECO:0000313" key="4">
    <source>
        <dbReference type="Proteomes" id="UP000002008"/>
    </source>
</evidence>
<feature type="transmembrane region" description="Helical" evidence="2">
    <location>
        <begin position="20"/>
        <end position="43"/>
    </location>
</feature>
<reference evidence="4" key="1">
    <citation type="journal article" date="2011" name="BMC Genomics">
        <title>Complete genome sequence of the filamentous anoxygenic phototrophic bacterium Chloroflexus aurantiacus.</title>
        <authorList>
            <person name="Tang K.H."/>
            <person name="Barry K."/>
            <person name="Chertkov O."/>
            <person name="Dalin E."/>
            <person name="Han C.S."/>
            <person name="Hauser L.J."/>
            <person name="Honchak B.M."/>
            <person name="Karbach L.E."/>
            <person name="Land M.L."/>
            <person name="Lapidus A."/>
            <person name="Larimer F.W."/>
            <person name="Mikhailova N."/>
            <person name="Pitluck S."/>
            <person name="Pierson B.K."/>
            <person name="Blankenship R.E."/>
        </authorList>
    </citation>
    <scope>NUCLEOTIDE SEQUENCE [LARGE SCALE GENOMIC DNA]</scope>
    <source>
        <strain evidence="4">ATCC 29366 / DSM 635 / J-10-fl</strain>
    </source>
</reference>
<feature type="region of interest" description="Disordered" evidence="1">
    <location>
        <begin position="561"/>
        <end position="593"/>
    </location>
</feature>
<feature type="compositionally biased region" description="Low complexity" evidence="1">
    <location>
        <begin position="253"/>
        <end position="303"/>
    </location>
</feature>
<dbReference type="eggNOG" id="COG3266">
    <property type="taxonomic scope" value="Bacteria"/>
</dbReference>
<keyword evidence="2" id="KW-1133">Transmembrane helix</keyword>
<dbReference type="HOGENOM" id="CLU_384891_0_0_0"/>
<dbReference type="InParanoid" id="A9WDS4"/>
<accession>A9WDS4</accession>
<gene>
    <name evidence="3" type="ordered locus">Caur_0430</name>
</gene>
<dbReference type="KEGG" id="cau:Caur_0430"/>
<proteinExistence type="predicted"/>
<keyword evidence="2" id="KW-0472">Membrane</keyword>
<feature type="compositionally biased region" description="Pro residues" evidence="1">
    <location>
        <begin position="304"/>
        <end position="349"/>
    </location>
</feature>